<feature type="compositionally biased region" description="Basic and acidic residues" evidence="1">
    <location>
        <begin position="224"/>
        <end position="238"/>
    </location>
</feature>
<reference evidence="2 3" key="1">
    <citation type="submission" date="2024-10" db="EMBL/GenBank/DDBJ databases">
        <title>Updated reference genomes for cyclostephanoid diatoms.</title>
        <authorList>
            <person name="Roberts W.R."/>
            <person name="Alverson A.J."/>
        </authorList>
    </citation>
    <scope>NUCLEOTIDE SEQUENCE [LARGE SCALE GENOMIC DNA]</scope>
    <source>
        <strain evidence="2 3">AJA232-27</strain>
    </source>
</reference>
<dbReference type="EMBL" id="JALLBG020000037">
    <property type="protein sequence ID" value="KAL3770717.1"/>
    <property type="molecule type" value="Genomic_DNA"/>
</dbReference>
<name>A0ABD3N4I7_9STRA</name>
<keyword evidence="3" id="KW-1185">Reference proteome</keyword>
<sequence length="740" mass="81125">MESTSCQRNSDLSDGKVSSQSLNHADASGHSISHDRMLPSSLSIPSPDNQLKSMASTKDSCGRTDAETDLSSGPSQKYGVRDQRHGRSPSDTPVTCMGCIIPMSHGVEERHHNDCFVVIDGSSSLLDPGYSVTFPGTMREVQSLPTDALPITNLIVPEPLTARLTPRTLHSKEASEAKFGTTLASTSNTLHRRSDISHMGLFTAQTLDAIYSFQVIEEEVGTPYDRDSQRDIGTETKGVRPKYHTPAHRERIDSDSFRRTMEVVTCEKRSDASGDSDVSSIALDAFFSPTLEYPTSEENIVAETMPPVQLPPSSSRKRLIFDSGSVRQYGTPRSTPKCTPNEEIPAGRNLFQFSPPMTISKERVSPLSALGISVMSSFQCLIKLLQSIARGSRRCRPTCCRRCRRRHRSQLSNTSTLVDDREGCWTRSGHGKNIPKSLPKLSPLPSASILKKKKKRHVDQSSFRRVGGQWEDTFLPKSSTFLKELRRSDQKGEVIIQGWIAFRVGNTASWDSIIANPKRSDFRYIVLLEDTLHLFKSRNKKKKKEKLSSSPLVLPPPKPDAFLQDCISLKLTAGDIAVRINLVSKEYGNEVCIYIPETEEVQCSLLPIPMSPGIFVDRHKSRLRKGEVLKGVFLDPFKETTTTTSSSGETSAPSSIISSSTTSEDDIIGTLTASTSTTPAAASSATTATDNDADQSPAPTEQYDVSRHALFAIDAAIRIAIPTTSTTTATSSTTTTSSRK</sequence>
<evidence type="ECO:0000313" key="3">
    <source>
        <dbReference type="Proteomes" id="UP001530293"/>
    </source>
</evidence>
<protein>
    <submittedName>
        <fullName evidence="2">Uncharacterized protein</fullName>
    </submittedName>
</protein>
<evidence type="ECO:0000313" key="2">
    <source>
        <dbReference type="EMBL" id="KAL3770717.1"/>
    </source>
</evidence>
<feature type="region of interest" description="Disordered" evidence="1">
    <location>
        <begin position="224"/>
        <end position="247"/>
    </location>
</feature>
<organism evidence="2 3">
    <name type="scientific">Discostella pseudostelligera</name>
    <dbReference type="NCBI Taxonomy" id="259834"/>
    <lineage>
        <taxon>Eukaryota</taxon>
        <taxon>Sar</taxon>
        <taxon>Stramenopiles</taxon>
        <taxon>Ochrophyta</taxon>
        <taxon>Bacillariophyta</taxon>
        <taxon>Coscinodiscophyceae</taxon>
        <taxon>Thalassiosirophycidae</taxon>
        <taxon>Stephanodiscales</taxon>
        <taxon>Stephanodiscaceae</taxon>
        <taxon>Discostella</taxon>
    </lineage>
</organism>
<feature type="compositionally biased region" description="Polar residues" evidence="1">
    <location>
        <begin position="40"/>
        <end position="59"/>
    </location>
</feature>
<feature type="region of interest" description="Disordered" evidence="1">
    <location>
        <begin position="640"/>
        <end position="702"/>
    </location>
</feature>
<evidence type="ECO:0000256" key="1">
    <source>
        <dbReference type="SAM" id="MobiDB-lite"/>
    </source>
</evidence>
<proteinExistence type="predicted"/>
<comment type="caution">
    <text evidence="2">The sequence shown here is derived from an EMBL/GenBank/DDBJ whole genome shotgun (WGS) entry which is preliminary data.</text>
</comment>
<dbReference type="AlphaFoldDB" id="A0ABD3N4I7"/>
<feature type="region of interest" description="Disordered" evidence="1">
    <location>
        <begin position="1"/>
        <end position="94"/>
    </location>
</feature>
<accession>A0ABD3N4I7</accession>
<gene>
    <name evidence="2" type="ORF">ACHAWU_009249</name>
</gene>
<feature type="compositionally biased region" description="Low complexity" evidence="1">
    <location>
        <begin position="640"/>
        <end position="689"/>
    </location>
</feature>
<dbReference type="Proteomes" id="UP001530293">
    <property type="component" value="Unassembled WGS sequence"/>
</dbReference>
<feature type="region of interest" description="Disordered" evidence="1">
    <location>
        <begin position="330"/>
        <end position="349"/>
    </location>
</feature>
<feature type="compositionally biased region" description="Polar residues" evidence="1">
    <location>
        <begin position="1"/>
        <end position="23"/>
    </location>
</feature>